<dbReference type="PANTHER" id="PTHR40980">
    <property type="entry name" value="PLUG DOMAIN-CONTAINING PROTEIN"/>
    <property type="match status" value="1"/>
</dbReference>
<dbReference type="Pfam" id="PF14905">
    <property type="entry name" value="OMP_b-brl_3"/>
    <property type="match status" value="1"/>
</dbReference>
<gene>
    <name evidence="7" type="ORF">SAMN02927937_00101</name>
</gene>
<evidence type="ECO:0000259" key="5">
    <source>
        <dbReference type="Pfam" id="PF07715"/>
    </source>
</evidence>
<dbReference type="Gene3D" id="2.170.130.10">
    <property type="entry name" value="TonB-dependent receptor, plug domain"/>
    <property type="match status" value="1"/>
</dbReference>
<evidence type="ECO:0000256" key="4">
    <source>
        <dbReference type="SAM" id="SignalP"/>
    </source>
</evidence>
<evidence type="ECO:0000259" key="6">
    <source>
        <dbReference type="Pfam" id="PF14905"/>
    </source>
</evidence>
<proteinExistence type="predicted"/>
<keyword evidence="3" id="KW-0998">Cell outer membrane</keyword>
<dbReference type="InterPro" id="IPR008969">
    <property type="entry name" value="CarboxyPept-like_regulatory"/>
</dbReference>
<dbReference type="Proteomes" id="UP000199634">
    <property type="component" value="Unassembled WGS sequence"/>
</dbReference>
<dbReference type="InterPro" id="IPR036942">
    <property type="entry name" value="Beta-barrel_TonB_sf"/>
</dbReference>
<evidence type="ECO:0000256" key="1">
    <source>
        <dbReference type="ARBA" id="ARBA00004442"/>
    </source>
</evidence>
<dbReference type="AlphaFoldDB" id="A0A1H6IYQ8"/>
<dbReference type="Gene3D" id="2.60.40.1120">
    <property type="entry name" value="Carboxypeptidase-like, regulatory domain"/>
    <property type="match status" value="1"/>
</dbReference>
<keyword evidence="8" id="KW-1185">Reference proteome</keyword>
<name>A0A1H6IYQ8_9FLAO</name>
<keyword evidence="4" id="KW-0732">Signal</keyword>
<feature type="domain" description="TonB-dependent receptor plug" evidence="5">
    <location>
        <begin position="146"/>
        <end position="221"/>
    </location>
</feature>
<dbReference type="SUPFAM" id="SSF49464">
    <property type="entry name" value="Carboxypeptidase regulatory domain-like"/>
    <property type="match status" value="1"/>
</dbReference>
<dbReference type="Pfam" id="PF13715">
    <property type="entry name" value="CarbopepD_reg_2"/>
    <property type="match status" value="1"/>
</dbReference>
<dbReference type="Gene3D" id="2.40.170.20">
    <property type="entry name" value="TonB-dependent receptor, beta-barrel domain"/>
    <property type="match status" value="1"/>
</dbReference>
<sequence>MKKKYLTLSFIMAVSASVWAQQPTNGDGIIKGKITEKITNEPVGFASVAISANGQIISGDLSDEDGSFTITNLPNTQVEVSVEYIGFKTYKHTVNLSAQKTVDLGTIALETDEEVLETLVIDAERSTMEQLVDRKVIRVGKDLSTAGASASDIMNNIPSVNVDQDGNISMRGNQNVRVLIDGKPTQLDPKTLLKQIPSNAIDKIELITNPSAKYNPEGMSGMINFVLKKNMQDGFNGSYNGNITFAKVPKFNQGIDLNYRKGKVNFFGNYNYSDQKTFNDGMMTQLDDMSEQRFDIVNDNKTHTFKVGFDVYANDKNTFSFYTNQTYADGIGTVGNTIFYPNNPLFLQTDQYEGSNQSQIYNAAYKKLFATAGQTLDFEVNYSKTNNDQGGNFDILNQGTNPYTDYSDNTVDAVQANLDYVHPFNEKTKLEVGAEYRNTGIDNTYTTTNTLGKPASFEYNVDIASAYATFGSKYDKWGYQIGARLEKYNVEANYIIGTEPADFKDDYLTVYPSAFLSYTPTQTDFFQISASRRVDRPNVWQTRPIRDYSTPRVVQIGNPQLKPQFTNSLEFNYTKVFGVKGSATFGAYYRMINAPIERTFYLDTSSPEAIAEKKMVMSYGNFDESTAYGAELSSNYKITKWWDIQPSVEYYFRNQRGIVTVLNPDTNEGELQQREIDNGVFNARMNNNFKITNAFRASLFGFYRGDAKDINGTMKAMYKMDAGLRYSFWENNANVSLRFNDVFNTMKASFEGDAPYPQTGVFTWESQSLFVGFQYMFGSGKNRALQRKTRDKNEVQNSGGFF</sequence>
<dbReference type="SUPFAM" id="SSF56935">
    <property type="entry name" value="Porins"/>
    <property type="match status" value="1"/>
</dbReference>
<dbReference type="InterPro" id="IPR041700">
    <property type="entry name" value="OMP_b-brl_3"/>
</dbReference>
<dbReference type="RefSeq" id="WP_091095220.1">
    <property type="nucleotide sequence ID" value="NZ_FNXE01000001.1"/>
</dbReference>
<dbReference type="Pfam" id="PF07715">
    <property type="entry name" value="Plug"/>
    <property type="match status" value="1"/>
</dbReference>
<dbReference type="EMBL" id="FNXE01000001">
    <property type="protein sequence ID" value="SEH54383.1"/>
    <property type="molecule type" value="Genomic_DNA"/>
</dbReference>
<feature type="signal peptide" evidence="4">
    <location>
        <begin position="1"/>
        <end position="20"/>
    </location>
</feature>
<protein>
    <submittedName>
        <fullName evidence="7">Outer membrane receptor proteins, mostly Fe transport</fullName>
    </submittedName>
</protein>
<feature type="chain" id="PRO_5011456979" evidence="4">
    <location>
        <begin position="21"/>
        <end position="802"/>
    </location>
</feature>
<organism evidence="7 8">
    <name type="scientific">Paenimyroides marinum</name>
    <dbReference type="NCBI Taxonomy" id="1159016"/>
    <lineage>
        <taxon>Bacteria</taxon>
        <taxon>Pseudomonadati</taxon>
        <taxon>Bacteroidota</taxon>
        <taxon>Flavobacteriia</taxon>
        <taxon>Flavobacteriales</taxon>
        <taxon>Flavobacteriaceae</taxon>
        <taxon>Paenimyroides</taxon>
    </lineage>
</organism>
<keyword evidence="7" id="KW-0675">Receptor</keyword>
<dbReference type="InterPro" id="IPR012910">
    <property type="entry name" value="Plug_dom"/>
</dbReference>
<evidence type="ECO:0000256" key="2">
    <source>
        <dbReference type="ARBA" id="ARBA00023136"/>
    </source>
</evidence>
<dbReference type="STRING" id="1159016.SAMN02927937_00101"/>
<reference evidence="7 8" key="1">
    <citation type="submission" date="2016-10" db="EMBL/GenBank/DDBJ databases">
        <authorList>
            <person name="de Groot N.N."/>
        </authorList>
    </citation>
    <scope>NUCLEOTIDE SEQUENCE [LARGE SCALE GENOMIC DNA]</scope>
    <source>
        <strain evidence="7 8">CGMCC 1.10825</strain>
    </source>
</reference>
<dbReference type="PANTHER" id="PTHR40980:SF4">
    <property type="entry name" value="TONB-DEPENDENT RECEPTOR-LIKE BETA-BARREL DOMAIN-CONTAINING PROTEIN"/>
    <property type="match status" value="1"/>
</dbReference>
<comment type="subcellular location">
    <subcellularLocation>
        <location evidence="1">Cell outer membrane</location>
    </subcellularLocation>
</comment>
<dbReference type="InterPro" id="IPR037066">
    <property type="entry name" value="Plug_dom_sf"/>
</dbReference>
<evidence type="ECO:0000313" key="8">
    <source>
        <dbReference type="Proteomes" id="UP000199634"/>
    </source>
</evidence>
<dbReference type="GO" id="GO:0009279">
    <property type="term" value="C:cell outer membrane"/>
    <property type="evidence" value="ECO:0007669"/>
    <property type="project" value="UniProtKB-SubCell"/>
</dbReference>
<evidence type="ECO:0000313" key="7">
    <source>
        <dbReference type="EMBL" id="SEH54383.1"/>
    </source>
</evidence>
<dbReference type="OrthoDB" id="8764943at2"/>
<accession>A0A1H6IYQ8</accession>
<evidence type="ECO:0000256" key="3">
    <source>
        <dbReference type="ARBA" id="ARBA00023237"/>
    </source>
</evidence>
<feature type="domain" description="Outer membrane protein beta-barrel" evidence="6">
    <location>
        <begin position="368"/>
        <end position="775"/>
    </location>
</feature>
<keyword evidence="2" id="KW-0472">Membrane</keyword>